<feature type="region of interest" description="Disordered" evidence="1">
    <location>
        <begin position="113"/>
        <end position="135"/>
    </location>
</feature>
<sequence>MAEANRKRMEERRQWGQITAAARPQAQAMLQRRTMVAALDAWRNAQALREICTILDDTAAAAEHANDPHSATNLRNWCIVGRELANRLDPTTGPTSLANIAFDIEPGVDDLRPFLDGWSPDGPHQDYQRKPVEQLTLSKPWPSDWELGSLP</sequence>
<organism evidence="2 3">
    <name type="scientific">Nocardia rhizosphaerihabitans</name>
    <dbReference type="NCBI Taxonomy" id="1691570"/>
    <lineage>
        <taxon>Bacteria</taxon>
        <taxon>Bacillati</taxon>
        <taxon>Actinomycetota</taxon>
        <taxon>Actinomycetes</taxon>
        <taxon>Mycobacteriales</taxon>
        <taxon>Nocardiaceae</taxon>
        <taxon>Nocardia</taxon>
    </lineage>
</organism>
<keyword evidence="3" id="KW-1185">Reference proteome</keyword>
<dbReference type="RefSeq" id="WP_189029300.1">
    <property type="nucleotide sequence ID" value="NZ_BMNE01000003.1"/>
</dbReference>
<dbReference type="EMBL" id="BMNE01000003">
    <property type="protein sequence ID" value="GGN83217.1"/>
    <property type="molecule type" value="Genomic_DNA"/>
</dbReference>
<feature type="compositionally biased region" description="Basic and acidic residues" evidence="1">
    <location>
        <begin position="123"/>
        <end position="132"/>
    </location>
</feature>
<dbReference type="Proteomes" id="UP000658127">
    <property type="component" value="Unassembled WGS sequence"/>
</dbReference>
<evidence type="ECO:0000313" key="2">
    <source>
        <dbReference type="EMBL" id="GGN83217.1"/>
    </source>
</evidence>
<reference evidence="3" key="1">
    <citation type="journal article" date="2019" name="Int. J. Syst. Evol. Microbiol.">
        <title>The Global Catalogue of Microorganisms (GCM) 10K type strain sequencing project: providing services to taxonomists for standard genome sequencing and annotation.</title>
        <authorList>
            <consortium name="The Broad Institute Genomics Platform"/>
            <consortium name="The Broad Institute Genome Sequencing Center for Infectious Disease"/>
            <person name="Wu L."/>
            <person name="Ma J."/>
        </authorList>
    </citation>
    <scope>NUCLEOTIDE SEQUENCE [LARGE SCALE GENOMIC DNA]</scope>
    <source>
        <strain evidence="3">CGMCC 4.7329</strain>
    </source>
</reference>
<evidence type="ECO:0000256" key="1">
    <source>
        <dbReference type="SAM" id="MobiDB-lite"/>
    </source>
</evidence>
<evidence type="ECO:0000313" key="3">
    <source>
        <dbReference type="Proteomes" id="UP000658127"/>
    </source>
</evidence>
<name>A0ABQ2KIQ3_9NOCA</name>
<proteinExistence type="predicted"/>
<comment type="caution">
    <text evidence="2">The sequence shown here is derived from an EMBL/GenBank/DDBJ whole genome shotgun (WGS) entry which is preliminary data.</text>
</comment>
<protein>
    <submittedName>
        <fullName evidence="2">Uncharacterized protein</fullName>
    </submittedName>
</protein>
<gene>
    <name evidence="2" type="ORF">GCM10011610_35410</name>
</gene>
<accession>A0ABQ2KIQ3</accession>